<evidence type="ECO:0000313" key="2">
    <source>
        <dbReference type="Proteomes" id="UP000265520"/>
    </source>
</evidence>
<accession>A0A392RUF0</accession>
<reference evidence="1 2" key="1">
    <citation type="journal article" date="2018" name="Front. Plant Sci.">
        <title>Red Clover (Trifolium pratense) and Zigzag Clover (T. medium) - A Picture of Genomic Similarities and Differences.</title>
        <authorList>
            <person name="Dluhosova J."/>
            <person name="Istvanek J."/>
            <person name="Nedelnik J."/>
            <person name="Repkova J."/>
        </authorList>
    </citation>
    <scope>NUCLEOTIDE SEQUENCE [LARGE SCALE GENOMIC DNA]</scope>
    <source>
        <strain evidence="2">cv. 10/8</strain>
        <tissue evidence="1">Leaf</tissue>
    </source>
</reference>
<feature type="non-terminal residue" evidence="1">
    <location>
        <position position="36"/>
    </location>
</feature>
<sequence>MVLGSWPPTFVMKTFSMFPTPKERSCPTVLPSEAHE</sequence>
<comment type="caution">
    <text evidence="1">The sequence shown here is derived from an EMBL/GenBank/DDBJ whole genome shotgun (WGS) entry which is preliminary data.</text>
</comment>
<dbReference type="EMBL" id="LXQA010271673">
    <property type="protein sequence ID" value="MCI39777.1"/>
    <property type="molecule type" value="Genomic_DNA"/>
</dbReference>
<keyword evidence="2" id="KW-1185">Reference proteome</keyword>
<dbReference type="Proteomes" id="UP000265520">
    <property type="component" value="Unassembled WGS sequence"/>
</dbReference>
<proteinExistence type="predicted"/>
<protein>
    <submittedName>
        <fullName evidence="1">Uncharacterized protein</fullName>
    </submittedName>
</protein>
<dbReference type="AlphaFoldDB" id="A0A392RUF0"/>
<organism evidence="1 2">
    <name type="scientific">Trifolium medium</name>
    <dbReference type="NCBI Taxonomy" id="97028"/>
    <lineage>
        <taxon>Eukaryota</taxon>
        <taxon>Viridiplantae</taxon>
        <taxon>Streptophyta</taxon>
        <taxon>Embryophyta</taxon>
        <taxon>Tracheophyta</taxon>
        <taxon>Spermatophyta</taxon>
        <taxon>Magnoliopsida</taxon>
        <taxon>eudicotyledons</taxon>
        <taxon>Gunneridae</taxon>
        <taxon>Pentapetalae</taxon>
        <taxon>rosids</taxon>
        <taxon>fabids</taxon>
        <taxon>Fabales</taxon>
        <taxon>Fabaceae</taxon>
        <taxon>Papilionoideae</taxon>
        <taxon>50 kb inversion clade</taxon>
        <taxon>NPAAA clade</taxon>
        <taxon>Hologalegina</taxon>
        <taxon>IRL clade</taxon>
        <taxon>Trifolieae</taxon>
        <taxon>Trifolium</taxon>
    </lineage>
</organism>
<evidence type="ECO:0000313" key="1">
    <source>
        <dbReference type="EMBL" id="MCI39777.1"/>
    </source>
</evidence>
<name>A0A392RUF0_9FABA</name>